<keyword evidence="1" id="KW-0812">Transmembrane</keyword>
<sequence length="262" mass="27833">MSTRKRRRTPASDWNLPILTDWGLKPRQQRLLVIIASIAGVLVAAVTLTTVIAALGSDARSDTQQAAGLSPEGTRPEKFEGWASPKVFAPIAERAKDAQPVTAKELFAGKTLTGAHKVTLKLAEKSVDTDCSAALWGAELIAQVGDAGCSQAARAAYTSTDGRYLAQFTLLNLNDAKVAGELVESLKSLHRGGWVRPLAPFPPDAYTEGGAYALGHYVALVWLSRADGAEPSPRDDFANLALTVRAAEKPLFKRVVALTGAS</sequence>
<accession>A0ABW4TAC9</accession>
<organism evidence="2 3">
    <name type="scientific">Nonomuraea mangrovi</name>
    <dbReference type="NCBI Taxonomy" id="2316207"/>
    <lineage>
        <taxon>Bacteria</taxon>
        <taxon>Bacillati</taxon>
        <taxon>Actinomycetota</taxon>
        <taxon>Actinomycetes</taxon>
        <taxon>Streptosporangiales</taxon>
        <taxon>Streptosporangiaceae</taxon>
        <taxon>Nonomuraea</taxon>
    </lineage>
</organism>
<evidence type="ECO:0000256" key="1">
    <source>
        <dbReference type="SAM" id="Phobius"/>
    </source>
</evidence>
<evidence type="ECO:0000313" key="3">
    <source>
        <dbReference type="Proteomes" id="UP001597368"/>
    </source>
</evidence>
<keyword evidence="1" id="KW-1133">Transmembrane helix</keyword>
<dbReference type="Proteomes" id="UP001597368">
    <property type="component" value="Unassembled WGS sequence"/>
</dbReference>
<name>A0ABW4TAC9_9ACTN</name>
<keyword evidence="3" id="KW-1185">Reference proteome</keyword>
<gene>
    <name evidence="2" type="ORF">ACFSKW_40260</name>
</gene>
<dbReference type="EMBL" id="JBHUFV010000061">
    <property type="protein sequence ID" value="MFD1937721.1"/>
    <property type="molecule type" value="Genomic_DNA"/>
</dbReference>
<evidence type="ECO:0000313" key="2">
    <source>
        <dbReference type="EMBL" id="MFD1937721.1"/>
    </source>
</evidence>
<dbReference type="RefSeq" id="WP_379579160.1">
    <property type="nucleotide sequence ID" value="NZ_JBHUFV010000061.1"/>
</dbReference>
<comment type="caution">
    <text evidence="2">The sequence shown here is derived from an EMBL/GenBank/DDBJ whole genome shotgun (WGS) entry which is preliminary data.</text>
</comment>
<keyword evidence="1" id="KW-0472">Membrane</keyword>
<proteinExistence type="predicted"/>
<reference evidence="3" key="1">
    <citation type="journal article" date="2019" name="Int. J. Syst. Evol. Microbiol.">
        <title>The Global Catalogue of Microorganisms (GCM) 10K type strain sequencing project: providing services to taxonomists for standard genome sequencing and annotation.</title>
        <authorList>
            <consortium name="The Broad Institute Genomics Platform"/>
            <consortium name="The Broad Institute Genome Sequencing Center for Infectious Disease"/>
            <person name="Wu L."/>
            <person name="Ma J."/>
        </authorList>
    </citation>
    <scope>NUCLEOTIDE SEQUENCE [LARGE SCALE GENOMIC DNA]</scope>
    <source>
        <strain evidence="3">ICMP 6774ER</strain>
    </source>
</reference>
<protein>
    <submittedName>
        <fullName evidence="2">Uncharacterized protein</fullName>
    </submittedName>
</protein>
<feature type="transmembrane region" description="Helical" evidence="1">
    <location>
        <begin position="31"/>
        <end position="55"/>
    </location>
</feature>